<dbReference type="InterPro" id="IPR001437">
    <property type="entry name" value="Tscrpt_elong_fac_GreA/B_C"/>
</dbReference>
<dbReference type="InterPro" id="IPR023459">
    <property type="entry name" value="Tscrpt_elong_fac_GreA/B_fam"/>
</dbReference>
<protein>
    <submittedName>
        <fullName evidence="2">Transcription elongation factor GreA</fullName>
    </submittedName>
</protein>
<dbReference type="AlphaFoldDB" id="A0A5J6JH53"/>
<reference evidence="2 3" key="1">
    <citation type="submission" date="2017-09" db="EMBL/GenBank/DDBJ databases">
        <authorList>
            <person name="Lee N."/>
            <person name="Cho B.-K."/>
        </authorList>
    </citation>
    <scope>NUCLEOTIDE SEQUENCE [LARGE SCALE GENOMIC DNA]</scope>
    <source>
        <strain evidence="2 3">ATCC 27476</strain>
    </source>
</reference>
<dbReference type="GO" id="GO:0006354">
    <property type="term" value="P:DNA-templated transcription elongation"/>
    <property type="evidence" value="ECO:0007669"/>
    <property type="project" value="TreeGrafter"/>
</dbReference>
<dbReference type="Gene3D" id="3.10.50.30">
    <property type="entry name" value="Transcription elongation factor, GreA/GreB, C-terminal domain"/>
    <property type="match status" value="1"/>
</dbReference>
<dbReference type="GO" id="GO:0003746">
    <property type="term" value="F:translation elongation factor activity"/>
    <property type="evidence" value="ECO:0007669"/>
    <property type="project" value="UniProtKB-KW"/>
</dbReference>
<dbReference type="GO" id="GO:0032784">
    <property type="term" value="P:regulation of DNA-templated transcription elongation"/>
    <property type="evidence" value="ECO:0007669"/>
    <property type="project" value="InterPro"/>
</dbReference>
<dbReference type="Proteomes" id="UP000325563">
    <property type="component" value="Chromosome"/>
</dbReference>
<gene>
    <name evidence="2" type="ORF">CP980_35000</name>
</gene>
<evidence type="ECO:0000313" key="2">
    <source>
        <dbReference type="EMBL" id="QEV50290.1"/>
    </source>
</evidence>
<dbReference type="PANTHER" id="PTHR30437:SF4">
    <property type="entry name" value="TRANSCRIPTION ELONGATION FACTOR GREA"/>
    <property type="match status" value="1"/>
</dbReference>
<keyword evidence="2" id="KW-0251">Elongation factor</keyword>
<accession>A0A5J6JH53</accession>
<dbReference type="InterPro" id="IPR036953">
    <property type="entry name" value="GreA/GreB_C_sf"/>
</dbReference>
<feature type="domain" description="Transcription elongation factor GreA/GreB C-terminal" evidence="1">
    <location>
        <begin position="53"/>
        <end position="126"/>
    </location>
</feature>
<dbReference type="EMBL" id="CP023692">
    <property type="protein sequence ID" value="QEV50290.1"/>
    <property type="molecule type" value="Genomic_DNA"/>
</dbReference>
<evidence type="ECO:0000313" key="3">
    <source>
        <dbReference type="Proteomes" id="UP000325563"/>
    </source>
</evidence>
<organism evidence="2 3">
    <name type="scientific">Streptomyces vinaceus</name>
    <dbReference type="NCBI Taxonomy" id="1960"/>
    <lineage>
        <taxon>Bacteria</taxon>
        <taxon>Bacillati</taxon>
        <taxon>Actinomycetota</taxon>
        <taxon>Actinomycetes</taxon>
        <taxon>Kitasatosporales</taxon>
        <taxon>Streptomycetaceae</taxon>
        <taxon>Streptomyces</taxon>
    </lineage>
</organism>
<dbReference type="SUPFAM" id="SSF54534">
    <property type="entry name" value="FKBP-like"/>
    <property type="match status" value="1"/>
</dbReference>
<name>A0A5J6JH53_STRVI</name>
<dbReference type="FunFam" id="3.10.50.30:FF:000001">
    <property type="entry name" value="Transcription elongation factor GreA"/>
    <property type="match status" value="1"/>
</dbReference>
<dbReference type="GO" id="GO:0003677">
    <property type="term" value="F:DNA binding"/>
    <property type="evidence" value="ECO:0007669"/>
    <property type="project" value="InterPro"/>
</dbReference>
<proteinExistence type="predicted"/>
<dbReference type="PANTHER" id="PTHR30437">
    <property type="entry name" value="TRANSCRIPTION ELONGATION FACTOR GREA"/>
    <property type="match status" value="1"/>
</dbReference>
<keyword evidence="2" id="KW-0648">Protein biosynthesis</keyword>
<sequence length="128" mass="13942">MTVNGSRLLREEANYRRTVRATDESKENTERIAEIDHKLANAVVVDVTKITRNGTVFFGTTVTLENADTSDEVTYQIVGEDEADIKTGKLSASDPIAKALLGKSEGDTVVVETPSGTVTYEILTVEHI</sequence>
<keyword evidence="3" id="KW-1185">Reference proteome</keyword>
<evidence type="ECO:0000259" key="1">
    <source>
        <dbReference type="Pfam" id="PF01272"/>
    </source>
</evidence>
<dbReference type="Pfam" id="PF01272">
    <property type="entry name" value="GreA_GreB"/>
    <property type="match status" value="1"/>
</dbReference>
<dbReference type="KEGG" id="svn:CP980_35000"/>
<dbReference type="PIRSF" id="PIRSF006092">
    <property type="entry name" value="GreA_GreB"/>
    <property type="match status" value="1"/>
</dbReference>
<dbReference type="GO" id="GO:0070063">
    <property type="term" value="F:RNA polymerase binding"/>
    <property type="evidence" value="ECO:0007669"/>
    <property type="project" value="InterPro"/>
</dbReference>